<comment type="similarity">
    <text evidence="2">Belongs to the glycosyltransferase 28 family.</text>
</comment>
<evidence type="ECO:0000313" key="8">
    <source>
        <dbReference type="Proteomes" id="UP000243688"/>
    </source>
</evidence>
<proteinExistence type="inferred from homology"/>
<feature type="domain" description="Diacylglycerol glucosyltransferase N-terminal" evidence="6">
    <location>
        <begin position="15"/>
        <end position="180"/>
    </location>
</feature>
<comment type="subcellular location">
    <subcellularLocation>
        <location evidence="1">Membrane</location>
    </subcellularLocation>
</comment>
<dbReference type="EMBL" id="MOXJ01000026">
    <property type="protein sequence ID" value="PDO09853.1"/>
    <property type="molecule type" value="Genomic_DNA"/>
</dbReference>
<evidence type="ECO:0000259" key="5">
    <source>
        <dbReference type="Pfam" id="PF04101"/>
    </source>
</evidence>
<dbReference type="GO" id="GO:0016758">
    <property type="term" value="F:hexosyltransferase activity"/>
    <property type="evidence" value="ECO:0007669"/>
    <property type="project" value="InterPro"/>
</dbReference>
<evidence type="ECO:0000256" key="3">
    <source>
        <dbReference type="ARBA" id="ARBA00022676"/>
    </source>
</evidence>
<evidence type="ECO:0000256" key="1">
    <source>
        <dbReference type="ARBA" id="ARBA00004370"/>
    </source>
</evidence>
<dbReference type="PANTHER" id="PTHR43025">
    <property type="entry name" value="MONOGALACTOSYLDIACYLGLYCEROL SYNTHASE"/>
    <property type="match status" value="1"/>
</dbReference>
<evidence type="ECO:0000256" key="4">
    <source>
        <dbReference type="ARBA" id="ARBA00022679"/>
    </source>
</evidence>
<dbReference type="Pfam" id="PF04101">
    <property type="entry name" value="Glyco_tran_28_C"/>
    <property type="match status" value="1"/>
</dbReference>
<evidence type="ECO:0000313" key="7">
    <source>
        <dbReference type="EMBL" id="PDO09853.1"/>
    </source>
</evidence>
<evidence type="ECO:0008006" key="9">
    <source>
        <dbReference type="Google" id="ProtNLM"/>
    </source>
</evidence>
<dbReference type="InterPro" id="IPR007235">
    <property type="entry name" value="Glyco_trans_28_C"/>
</dbReference>
<dbReference type="Proteomes" id="UP000243688">
    <property type="component" value="Unassembled WGS sequence"/>
</dbReference>
<organism evidence="7 8">
    <name type="scientific">Candidatus Reconcilbacillus cellulovorans</name>
    <dbReference type="NCBI Taxonomy" id="1906605"/>
    <lineage>
        <taxon>Bacteria</taxon>
        <taxon>Bacillati</taxon>
        <taxon>Bacillota</taxon>
        <taxon>Bacilli</taxon>
        <taxon>Bacillales</taxon>
        <taxon>Paenibacillaceae</taxon>
        <taxon>Candidatus Reconcilbacillus</taxon>
    </lineage>
</organism>
<protein>
    <recommendedName>
        <fullName evidence="9">Galactosyldiacylglycerol synthase</fullName>
    </recommendedName>
</protein>
<accession>A0A2A6DYN5</accession>
<comment type="caution">
    <text evidence="7">The sequence shown here is derived from an EMBL/GenBank/DDBJ whole genome shotgun (WGS) entry which is preliminary data.</text>
</comment>
<evidence type="ECO:0000259" key="6">
    <source>
        <dbReference type="Pfam" id="PF06925"/>
    </source>
</evidence>
<dbReference type="GO" id="GO:0009247">
    <property type="term" value="P:glycolipid biosynthetic process"/>
    <property type="evidence" value="ECO:0007669"/>
    <property type="project" value="InterPro"/>
</dbReference>
<name>A0A2A6DYN5_9BACL</name>
<dbReference type="Pfam" id="PF06925">
    <property type="entry name" value="MGDG_synth"/>
    <property type="match status" value="1"/>
</dbReference>
<dbReference type="AlphaFoldDB" id="A0A2A6DYN5"/>
<keyword evidence="3" id="KW-0328">Glycosyltransferase</keyword>
<dbReference type="PANTHER" id="PTHR43025:SF3">
    <property type="entry name" value="MONOGALACTOSYLDIACYLGLYCEROL SYNTHASE 1, CHLOROPLASTIC"/>
    <property type="match status" value="1"/>
</dbReference>
<evidence type="ECO:0000256" key="2">
    <source>
        <dbReference type="ARBA" id="ARBA00006962"/>
    </source>
</evidence>
<keyword evidence="4" id="KW-0808">Transferase</keyword>
<reference evidence="7 8" key="1">
    <citation type="submission" date="2016-12" db="EMBL/GenBank/DDBJ databases">
        <title>Candidatus Reconcilibacillus cellulovorans genome.</title>
        <authorList>
            <person name="Kolinko S."/>
            <person name="Wu Y.-W."/>
            <person name="Tachea F."/>
            <person name="Denzel E."/>
            <person name="Hiras J."/>
            <person name="Baecker N."/>
            <person name="Chan L.J."/>
            <person name="Eichorst S.A."/>
            <person name="Frey D."/>
            <person name="Adams P.D."/>
            <person name="Pray T."/>
            <person name="Tanjore D."/>
            <person name="Petzold C.J."/>
            <person name="Gladden J.M."/>
            <person name="Simmons B.A."/>
            <person name="Singer S.W."/>
        </authorList>
    </citation>
    <scope>NUCLEOTIDE SEQUENCE [LARGE SCALE GENOMIC DNA]</scope>
    <source>
        <strain evidence="7">JTherm</strain>
    </source>
</reference>
<gene>
    <name evidence="7" type="ORF">BLM47_10420</name>
</gene>
<dbReference type="InterPro" id="IPR050519">
    <property type="entry name" value="Glycosyltransf_28_UgtP"/>
</dbReference>
<dbReference type="SUPFAM" id="SSF53756">
    <property type="entry name" value="UDP-Glycosyltransferase/glycogen phosphorylase"/>
    <property type="match status" value="1"/>
</dbReference>
<dbReference type="Gene3D" id="3.40.50.2000">
    <property type="entry name" value="Glycogen Phosphorylase B"/>
    <property type="match status" value="1"/>
</dbReference>
<dbReference type="GO" id="GO:0016020">
    <property type="term" value="C:membrane"/>
    <property type="evidence" value="ECO:0007669"/>
    <property type="project" value="UniProtKB-SubCell"/>
</dbReference>
<feature type="domain" description="Glycosyl transferase family 28 C-terminal" evidence="5">
    <location>
        <begin position="228"/>
        <end position="355"/>
    </location>
</feature>
<sequence length="391" mass="43482">MKKALVLTGDFGEGHKQAAQALLEASRNVSSQIRLEIRDFIAWTRPYLHHVSRFVYMQGVKHSPSLYGYMFEKTRQPGRLMEWLRRFRPVGLSRLADMINAERPDVVVSTLPMASASVSLAKAEGLLGAPLVTVITDHTDHSYWLHPCTDLYLVGSEQARQMLQRAGVPDERIAVTGIPVHPKFSFPFSKPELRKKYGLRTDVPVVIVMGGGYGLIGEDVVDLFFGERLEEKLQVLFVCGRNRRLYRKLLARLSEGALSGHDIRVFGYVSDIHELMALSDLLVTKSGGLTTSEAVTVELPMILYKPIPGQETDNAQFLTSAGAATQAHNAAELERLVRETARDPARLEAMRAAARRLQTKHSALRAVEAIVGVAERSRPQPAWERAPSLPV</sequence>
<dbReference type="InterPro" id="IPR009695">
    <property type="entry name" value="Diacylglyc_glucosyltr_N"/>
</dbReference>